<evidence type="ECO:0000256" key="4">
    <source>
        <dbReference type="ARBA" id="ARBA00022679"/>
    </source>
</evidence>
<dbReference type="InterPro" id="IPR029044">
    <property type="entry name" value="Nucleotide-diphossugar_trans"/>
</dbReference>
<dbReference type="InterPro" id="IPR043149">
    <property type="entry name" value="TagF_N"/>
</dbReference>
<gene>
    <name evidence="8" type="ORF">CLV72_1011316</name>
</gene>
<protein>
    <submittedName>
        <fullName evidence="8">CDP-glycerol:poly(Glycerophosphate) glycerophosphotransferase</fullName>
    </submittedName>
</protein>
<dbReference type="Pfam" id="PF00535">
    <property type="entry name" value="Glycos_transf_2"/>
    <property type="match status" value="1"/>
</dbReference>
<sequence length="1256" mass="137870">MWTSTRPLAFTRPFPSRPLAAVPVEVSLVLALSVVVPVSDREHARGEEHLRAGLEALERQTVPDLEILLVRYGAARSVGALLDRWAAPGSRFRVVEAPGATAAEARATGARAATGEYLAFAEATDLVPPYAYRYALDSLAASGSDFATGNVHRVNELGTRASAAHRAAFTTTRRGVRILDRPELVADRLLGNKVFRRAFFDSLLARGAGLTAPAPSTGTAVGEHEDLRVALPAHFLADAVDVLPAPVYLRRDLGDQAEAADTADGSDTADGDEGDEAVAAAEDTAVPADPVADRVAAVAGLSAFLAEHASDRAKRLWDATALGGDLRRLLLGLDEADDAVRDAFYDRAGKYLATVPAEVLTGLRAIDRLNWHLVRRRLTPRLLEVLTFQKSVELRKARAVRHGLGFYVAYPFLDDPAAGVPRSVYRLGDELRPRLKTEGVAWRDGALVVTGRVGLRFLPPRRRWQQLLTAHLVDAEGSARVKVPVSSVRAAEYRLPNVDNAARHDWGGFEVVVDAEVLRRAAGRAGAWRLELSLFNRGLTRTVPVGSPVQGPARRPGHRELTPGLWARPSWTGDRTLLIRLDRRPAAVTACSFDGEAVELAGVLGGEALAGRERAALRLSWRSGALVREFPLRPAAGEGAFGVRVPVPELLDGVELTRSTVGAAARSELWTAEIAVGDQALPLVLADGVDQHRFAVGAEEIAVKREHTGQLLLQIGPARPVLDDARWDGARLLLSGHYGADDTAEHPDAAGAAGADLVLKARGRDEEHLVPMALSQGRFQVELTPTAVAAFGASLPLGAGTYHLFTRARPAGDGEGEGRPDVRAEIAPALIGRLPLDMPRGADPAPGGRTVSLTDTGADSPALKVSSDLLPAERGAFAQRRLREERYPLARTEPLVEEIYFDSYNGRQFSDSPRALYEELRRRGIGYPGAWLVRDGQAAVPGDLRTVRYTGREYYEALGRSRWVVTNSRQPGWFERRPGQTVVQTWHGSMLKRIGFDIERVRGKSRDYHDKLAWEVAQWDYLVSPSPWATPILRQAFRFDGEILETGYPRNDVFHRPERHAMAERVRSVLGLPEGRKVLLYAPTWRDDKYYSRGKHKLDLHLDLRRMYELLGEDHVLLVRRHPRVVDRVPIVGRDFVFDVSLYPEIQELFLVTDVLITDYSSMMFDFANTGRPMLFFTYDIDAYRDDLRGFYFDFPATAPGPLLLTSDEVIGAVRDIDAVHAAHAERYDAFVRRFCPLDDGNAAARLADRLFAGLT</sequence>
<evidence type="ECO:0000256" key="3">
    <source>
        <dbReference type="ARBA" id="ARBA00022475"/>
    </source>
</evidence>
<dbReference type="GO" id="GO:0005886">
    <property type="term" value="C:plasma membrane"/>
    <property type="evidence" value="ECO:0007669"/>
    <property type="project" value="UniProtKB-SubCell"/>
</dbReference>
<evidence type="ECO:0000313" key="8">
    <source>
        <dbReference type="EMBL" id="PRY02713.1"/>
    </source>
</evidence>
<feature type="domain" description="Glycosyltransferase 2-like" evidence="7">
    <location>
        <begin position="33"/>
        <end position="202"/>
    </location>
</feature>
<dbReference type="InterPro" id="IPR051612">
    <property type="entry name" value="Teichoic_Acid_Biosynth"/>
</dbReference>
<dbReference type="Gene3D" id="3.40.50.11820">
    <property type="match status" value="1"/>
</dbReference>
<dbReference type="AlphaFoldDB" id="A0A2T0QFT8"/>
<evidence type="ECO:0000313" key="9">
    <source>
        <dbReference type="Proteomes" id="UP000237846"/>
    </source>
</evidence>
<dbReference type="GO" id="GO:0019350">
    <property type="term" value="P:teichoic acid biosynthetic process"/>
    <property type="evidence" value="ECO:0007669"/>
    <property type="project" value="UniProtKB-KW"/>
</dbReference>
<dbReference type="SUPFAM" id="SSF53756">
    <property type="entry name" value="UDP-Glycosyltransferase/glycogen phosphorylase"/>
    <property type="match status" value="1"/>
</dbReference>
<dbReference type="Gene3D" id="3.40.50.12580">
    <property type="match status" value="1"/>
</dbReference>
<evidence type="ECO:0000256" key="5">
    <source>
        <dbReference type="ARBA" id="ARBA00022944"/>
    </source>
</evidence>
<keyword evidence="4 8" id="KW-0808">Transferase</keyword>
<comment type="subcellular location">
    <subcellularLocation>
        <location evidence="1">Cell membrane</location>
        <topology evidence="1">Peripheral membrane protein</topology>
    </subcellularLocation>
</comment>
<dbReference type="SUPFAM" id="SSF53448">
    <property type="entry name" value="Nucleotide-diphospho-sugar transferases"/>
    <property type="match status" value="1"/>
</dbReference>
<dbReference type="EMBL" id="PVZC01000001">
    <property type="protein sequence ID" value="PRY02713.1"/>
    <property type="molecule type" value="Genomic_DNA"/>
</dbReference>
<evidence type="ECO:0000256" key="1">
    <source>
        <dbReference type="ARBA" id="ARBA00004202"/>
    </source>
</evidence>
<dbReference type="Proteomes" id="UP000237846">
    <property type="component" value="Unassembled WGS sequence"/>
</dbReference>
<keyword evidence="3" id="KW-1003">Cell membrane</keyword>
<dbReference type="OrthoDB" id="3183633at2"/>
<organism evidence="8 9">
    <name type="scientific">Allonocardiopsis opalescens</name>
    <dbReference type="NCBI Taxonomy" id="1144618"/>
    <lineage>
        <taxon>Bacteria</taxon>
        <taxon>Bacillati</taxon>
        <taxon>Actinomycetota</taxon>
        <taxon>Actinomycetes</taxon>
        <taxon>Streptosporangiales</taxon>
        <taxon>Allonocardiopsis</taxon>
    </lineage>
</organism>
<dbReference type="Gene3D" id="3.90.550.10">
    <property type="entry name" value="Spore Coat Polysaccharide Biosynthesis Protein SpsA, Chain A"/>
    <property type="match status" value="1"/>
</dbReference>
<keyword evidence="5" id="KW-0777">Teichoic acid biosynthesis</keyword>
<evidence type="ECO:0000256" key="2">
    <source>
        <dbReference type="ARBA" id="ARBA00010488"/>
    </source>
</evidence>
<dbReference type="InterPro" id="IPR007554">
    <property type="entry name" value="Glycerophosphate_synth"/>
</dbReference>
<accession>A0A2T0QFT8</accession>
<dbReference type="GO" id="GO:0047355">
    <property type="term" value="F:CDP-glycerol glycerophosphotransferase activity"/>
    <property type="evidence" value="ECO:0007669"/>
    <property type="project" value="InterPro"/>
</dbReference>
<reference evidence="8 9" key="1">
    <citation type="submission" date="2018-03" db="EMBL/GenBank/DDBJ databases">
        <title>Genomic Encyclopedia of Archaeal and Bacterial Type Strains, Phase II (KMG-II): from individual species to whole genera.</title>
        <authorList>
            <person name="Goeker M."/>
        </authorList>
    </citation>
    <scope>NUCLEOTIDE SEQUENCE [LARGE SCALE GENOMIC DNA]</scope>
    <source>
        <strain evidence="8 9">DSM 45601</strain>
    </source>
</reference>
<name>A0A2T0QFT8_9ACTN</name>
<comment type="caution">
    <text evidence="8">The sequence shown here is derived from an EMBL/GenBank/DDBJ whole genome shotgun (WGS) entry which is preliminary data.</text>
</comment>
<dbReference type="InterPro" id="IPR043148">
    <property type="entry name" value="TagF_C"/>
</dbReference>
<comment type="similarity">
    <text evidence="2">Belongs to the CDP-glycerol glycerophosphotransferase family.</text>
</comment>
<dbReference type="InterPro" id="IPR001173">
    <property type="entry name" value="Glyco_trans_2-like"/>
</dbReference>
<keyword evidence="6" id="KW-0472">Membrane</keyword>
<evidence type="ECO:0000259" key="7">
    <source>
        <dbReference type="Pfam" id="PF00535"/>
    </source>
</evidence>
<dbReference type="Pfam" id="PF04464">
    <property type="entry name" value="Glyphos_transf"/>
    <property type="match status" value="1"/>
</dbReference>
<dbReference type="PANTHER" id="PTHR37316:SF3">
    <property type="entry name" value="TEICHOIC ACID GLYCEROL-PHOSPHATE TRANSFERASE"/>
    <property type="match status" value="1"/>
</dbReference>
<evidence type="ECO:0000256" key="6">
    <source>
        <dbReference type="ARBA" id="ARBA00023136"/>
    </source>
</evidence>
<dbReference type="PANTHER" id="PTHR37316">
    <property type="entry name" value="TEICHOIC ACID GLYCEROL-PHOSPHATE PRIMASE"/>
    <property type="match status" value="1"/>
</dbReference>
<keyword evidence="9" id="KW-1185">Reference proteome</keyword>
<proteinExistence type="inferred from homology"/>